<dbReference type="GO" id="GO:0044550">
    <property type="term" value="P:secondary metabolite biosynthetic process"/>
    <property type="evidence" value="ECO:0007669"/>
    <property type="project" value="TreeGrafter"/>
</dbReference>
<name>A0A423WKQ3_9PEZI</name>
<dbReference type="SUPFAM" id="SSF52777">
    <property type="entry name" value="CoA-dependent acyltransferases"/>
    <property type="match status" value="2"/>
</dbReference>
<dbReference type="Proteomes" id="UP000283895">
    <property type="component" value="Unassembled WGS sequence"/>
</dbReference>
<dbReference type="EMBL" id="LKEA01000015">
    <property type="protein sequence ID" value="ROW03781.1"/>
    <property type="molecule type" value="Genomic_DNA"/>
</dbReference>
<accession>A0A423WKQ3</accession>
<evidence type="ECO:0000313" key="2">
    <source>
        <dbReference type="EMBL" id="ROW03781.1"/>
    </source>
</evidence>
<dbReference type="PANTHER" id="PTHR45527:SF1">
    <property type="entry name" value="FATTY ACID SYNTHASE"/>
    <property type="match status" value="1"/>
</dbReference>
<sequence length="364" mass="41316">MEIFDSQPINLEKLAWAWRFVVKRNPILRSIFLRDERGSVQVVLADVEPEVSVSVASAAEAEPTFATTNLPVVDECFLPHRAHIIQHGDRYFVHIELDHLIIDGWSLKSVKSALLEAYTTGGVNALSQPPSYKTFISAHHTGRVKADNRHWALTLQQQRPCLFPYKHSSNVEGELPQYSPRKAIIYLPEIKVQSVTAFSVQHGITSACIFDAAWAQTLSFYTHSPDVAFEYVVSGRDEDISGIFDIVGLLINVIPYHMDDVSPHSGPLGLAHLAQRMQEQRAEDSLHTASNKRPTAVEVAKVRIDDDLRKSNDPWHFDVLVRVLHITDDATFRPSFEFDAEFFDTEHMNHIAQDFWRRLEEILA</sequence>
<evidence type="ECO:0000313" key="3">
    <source>
        <dbReference type="Proteomes" id="UP000283895"/>
    </source>
</evidence>
<dbReference type="GO" id="GO:0005737">
    <property type="term" value="C:cytoplasm"/>
    <property type="evidence" value="ECO:0007669"/>
    <property type="project" value="TreeGrafter"/>
</dbReference>
<feature type="domain" description="Condensation" evidence="1">
    <location>
        <begin position="8"/>
        <end position="280"/>
    </location>
</feature>
<dbReference type="Gene3D" id="3.30.559.30">
    <property type="entry name" value="Nonribosomal peptide synthetase, condensation domain"/>
    <property type="match status" value="1"/>
</dbReference>
<dbReference type="PANTHER" id="PTHR45527">
    <property type="entry name" value="NONRIBOSOMAL PEPTIDE SYNTHETASE"/>
    <property type="match status" value="1"/>
</dbReference>
<dbReference type="Pfam" id="PF00668">
    <property type="entry name" value="Condensation"/>
    <property type="match status" value="1"/>
</dbReference>
<dbReference type="InterPro" id="IPR001242">
    <property type="entry name" value="Condensation_dom"/>
</dbReference>
<dbReference type="OrthoDB" id="416786at2759"/>
<keyword evidence="3" id="KW-1185">Reference proteome</keyword>
<proteinExistence type="predicted"/>
<dbReference type="Gene3D" id="3.30.559.10">
    <property type="entry name" value="Chloramphenicol acetyltransferase-like domain"/>
    <property type="match status" value="1"/>
</dbReference>
<dbReference type="GO" id="GO:0043041">
    <property type="term" value="P:amino acid activation for nonribosomal peptide biosynthetic process"/>
    <property type="evidence" value="ECO:0007669"/>
    <property type="project" value="TreeGrafter"/>
</dbReference>
<evidence type="ECO:0000259" key="1">
    <source>
        <dbReference type="Pfam" id="PF00668"/>
    </source>
</evidence>
<comment type="caution">
    <text evidence="2">The sequence shown here is derived from an EMBL/GenBank/DDBJ whole genome shotgun (WGS) entry which is preliminary data.</text>
</comment>
<reference evidence="2 3" key="1">
    <citation type="submission" date="2015-09" db="EMBL/GenBank/DDBJ databases">
        <title>Host preference determinants of Valsa canker pathogens revealed by comparative genomics.</title>
        <authorList>
            <person name="Yin Z."/>
            <person name="Huang L."/>
        </authorList>
    </citation>
    <scope>NUCLEOTIDE SEQUENCE [LARGE SCALE GENOMIC DNA]</scope>
    <source>
        <strain evidence="2 3">03-1</strain>
    </source>
</reference>
<organism evidence="2 3">
    <name type="scientific">Cytospora schulzeri</name>
    <dbReference type="NCBI Taxonomy" id="448051"/>
    <lineage>
        <taxon>Eukaryota</taxon>
        <taxon>Fungi</taxon>
        <taxon>Dikarya</taxon>
        <taxon>Ascomycota</taxon>
        <taxon>Pezizomycotina</taxon>
        <taxon>Sordariomycetes</taxon>
        <taxon>Sordariomycetidae</taxon>
        <taxon>Diaporthales</taxon>
        <taxon>Cytosporaceae</taxon>
        <taxon>Cytospora</taxon>
    </lineage>
</organism>
<dbReference type="GO" id="GO:0003824">
    <property type="term" value="F:catalytic activity"/>
    <property type="evidence" value="ECO:0007669"/>
    <property type="project" value="InterPro"/>
</dbReference>
<dbReference type="AlphaFoldDB" id="A0A423WKQ3"/>
<dbReference type="InterPro" id="IPR023213">
    <property type="entry name" value="CAT-like_dom_sf"/>
</dbReference>
<dbReference type="STRING" id="356882.A0A423WKQ3"/>
<dbReference type="GO" id="GO:0031177">
    <property type="term" value="F:phosphopantetheine binding"/>
    <property type="evidence" value="ECO:0007669"/>
    <property type="project" value="TreeGrafter"/>
</dbReference>
<gene>
    <name evidence="2" type="ORF">VMCG_05410</name>
</gene>
<protein>
    <recommendedName>
        <fullName evidence="1">Condensation domain-containing protein</fullName>
    </recommendedName>
</protein>